<dbReference type="Pfam" id="PF14335">
    <property type="entry name" value="DUF4391"/>
    <property type="match status" value="1"/>
</dbReference>
<reference evidence="1 2" key="1">
    <citation type="submission" date="2024-09" db="EMBL/GenBank/DDBJ databases">
        <authorList>
            <person name="Sun Q."/>
            <person name="Mori K."/>
        </authorList>
    </citation>
    <scope>NUCLEOTIDE SEQUENCE [LARGE SCALE GENOMIC DNA]</scope>
    <source>
        <strain evidence="1 2">JCM 11683</strain>
    </source>
</reference>
<gene>
    <name evidence="1" type="ORF">ACFFN1_13870</name>
</gene>
<evidence type="ECO:0000313" key="1">
    <source>
        <dbReference type="EMBL" id="MFB9777467.1"/>
    </source>
</evidence>
<dbReference type="InterPro" id="IPR025503">
    <property type="entry name" value="DUF4391"/>
</dbReference>
<dbReference type="EMBL" id="JBHMAU010000112">
    <property type="protein sequence ID" value="MFB9777467.1"/>
    <property type="molecule type" value="Genomic_DNA"/>
</dbReference>
<organism evidence="1 2">
    <name type="scientific">Brevibacterium otitidis</name>
    <dbReference type="NCBI Taxonomy" id="53364"/>
    <lineage>
        <taxon>Bacteria</taxon>
        <taxon>Bacillati</taxon>
        <taxon>Actinomycetota</taxon>
        <taxon>Actinomycetes</taxon>
        <taxon>Micrococcales</taxon>
        <taxon>Brevibacteriaceae</taxon>
        <taxon>Brevibacterium</taxon>
    </lineage>
</organism>
<name>A0ABV5X6X4_9MICO</name>
<proteinExistence type="predicted"/>
<dbReference type="Proteomes" id="UP001589707">
    <property type="component" value="Unassembled WGS sequence"/>
</dbReference>
<sequence length="221" mass="24888">MADLLYRWPVNATVGQRVPKEKFYEHGAVKPAVRELFVSEVQRLTWAYKLAENTINLPGSEQVPEIQVFVLDAKQGDVSDAVLSAIDKAVQFPLVFEITRTAVGQAEARMVATHKQLGTGVPKLGEYFSTGWLPANTARQSLPTAIALPALYTELLQPLTPLASRPGEELSEVTGRVNAVRRLEREIVSLERKLRTEPQFNRKVELRRMLKTKQNELDQQR</sequence>
<dbReference type="RefSeq" id="WP_376841428.1">
    <property type="nucleotide sequence ID" value="NZ_JBHMAU010000112.1"/>
</dbReference>
<protein>
    <submittedName>
        <fullName evidence="1">DUF4391 domain-containing protein</fullName>
    </submittedName>
</protein>
<comment type="caution">
    <text evidence="1">The sequence shown here is derived from an EMBL/GenBank/DDBJ whole genome shotgun (WGS) entry which is preliminary data.</text>
</comment>
<evidence type="ECO:0000313" key="2">
    <source>
        <dbReference type="Proteomes" id="UP001589707"/>
    </source>
</evidence>
<keyword evidence="2" id="KW-1185">Reference proteome</keyword>
<accession>A0ABV5X6X4</accession>